<reference evidence="2 3" key="1">
    <citation type="submission" date="2013-09" db="EMBL/GenBank/DDBJ databases">
        <title>Complete genome sequence of Spiroplasma mirum suckling mouse cataract agent.</title>
        <authorList>
            <person name="Landry C.A."/>
            <person name="Bastian F.O."/>
            <person name="Thune R.L."/>
        </authorList>
    </citation>
    <scope>NUCLEOTIDE SEQUENCE [LARGE SCALE GENOMIC DNA]</scope>
    <source>
        <strain evidence="2 3">SMCA</strain>
    </source>
</reference>
<evidence type="ECO:0000313" key="2">
    <source>
        <dbReference type="EMBL" id="AHI58289.1"/>
    </source>
</evidence>
<protein>
    <submittedName>
        <fullName evidence="2">Uncharacterized protein</fullName>
    </submittedName>
</protein>
<dbReference type="OrthoDB" id="9981453at2"/>
<dbReference type="EMBL" id="CP006720">
    <property type="protein sequence ID" value="AHI58289.1"/>
    <property type="molecule type" value="Genomic_DNA"/>
</dbReference>
<dbReference type="RefSeq" id="WP_025317559.1">
    <property type="nucleotide sequence ID" value="NZ_CP002082.1"/>
</dbReference>
<sequence>MINFNNNFGNTSQVIATGIILLILAILCLLLLIFPSLMLGITTTLPRWLKVLTRIIALLWLVFSGVIILRRQVNPASSNYNKKQQNFKKACTWMIVTTPIITLVTVSLSLTWCLPMIENLKLKIIS</sequence>
<accession>W6AX29</accession>
<gene>
    <name evidence="2" type="ORF">P344_04835</name>
</gene>
<evidence type="ECO:0000256" key="1">
    <source>
        <dbReference type="SAM" id="Phobius"/>
    </source>
</evidence>
<dbReference type="PATRIC" id="fig|838561.3.peg.928"/>
<organism evidence="2 3">
    <name type="scientific">Spiroplasma mirum ATCC 29335</name>
    <dbReference type="NCBI Taxonomy" id="838561"/>
    <lineage>
        <taxon>Bacteria</taxon>
        <taxon>Bacillati</taxon>
        <taxon>Mycoplasmatota</taxon>
        <taxon>Mollicutes</taxon>
        <taxon>Entomoplasmatales</taxon>
        <taxon>Spiroplasmataceae</taxon>
        <taxon>Spiroplasma</taxon>
    </lineage>
</organism>
<feature type="transmembrane region" description="Helical" evidence="1">
    <location>
        <begin position="14"/>
        <end position="39"/>
    </location>
</feature>
<dbReference type="Proteomes" id="UP000019260">
    <property type="component" value="Chromosome"/>
</dbReference>
<keyword evidence="1" id="KW-0472">Membrane</keyword>
<name>W6AX29_9MOLU</name>
<keyword evidence="3" id="KW-1185">Reference proteome</keyword>
<feature type="transmembrane region" description="Helical" evidence="1">
    <location>
        <begin position="51"/>
        <end position="73"/>
    </location>
</feature>
<dbReference type="KEGG" id="smia:P344_04835"/>
<keyword evidence="1" id="KW-0812">Transmembrane</keyword>
<dbReference type="HOGENOM" id="CLU_1980177_0_0_14"/>
<proteinExistence type="predicted"/>
<dbReference type="AlphaFoldDB" id="W6AX29"/>
<evidence type="ECO:0000313" key="3">
    <source>
        <dbReference type="Proteomes" id="UP000019260"/>
    </source>
</evidence>
<feature type="transmembrane region" description="Helical" evidence="1">
    <location>
        <begin position="93"/>
        <end position="114"/>
    </location>
</feature>
<dbReference type="STRING" id="838561.P344_04835"/>
<keyword evidence="1" id="KW-1133">Transmembrane helix</keyword>